<sequence>MTKITTMNRKKYEEELILLQLNDSQFPIGSYSHSYGLENYILKNLIKDSNDTKKYLINYLKTSFYYNDLLAVYLAYNYFIEEKKDELLELNIRLQAQKSQKELREASEKLGSRLISTVHKMDIAMPQKYYDYLDYHKKNDIIIHHAVAYALITASLDIDLTASLLSFAFNMAQNLVITAVKTVPISQFDGQKILYEIYDLIIYLVTKIDKLDEDYYFTAYPGVEVASMQHEVLYSRLYMS</sequence>
<dbReference type="EMBL" id="CP001708">
    <property type="protein sequence ID" value="ACV28754.1"/>
    <property type="molecule type" value="Genomic_DNA"/>
</dbReference>
<keyword evidence="1 3" id="KW-0996">Nickel insertion</keyword>
<comment type="function">
    <text evidence="3">Required for maturation of urease via the functional incorporation of the urease nickel metallocenter.</text>
</comment>
<accession>C7RGZ3</accession>
<keyword evidence="2 3" id="KW-0143">Chaperone</keyword>
<keyword evidence="3" id="KW-0963">Cytoplasm</keyword>
<name>C7RGZ3_ANAPD</name>
<dbReference type="Pfam" id="PF01730">
    <property type="entry name" value="UreF"/>
    <property type="match status" value="1"/>
</dbReference>
<comment type="subunit">
    <text evidence="3">UreD, UreF and UreG form a complex that acts as a GTP-hydrolysis-dependent molecular chaperone, activating the urease apoprotein by helping to assemble the nickel containing metallocenter of UreC. The UreE protein probably delivers the nickel.</text>
</comment>
<dbReference type="PIRSF" id="PIRSF009467">
    <property type="entry name" value="Ureas_acces_UreF"/>
    <property type="match status" value="1"/>
</dbReference>
<evidence type="ECO:0000256" key="2">
    <source>
        <dbReference type="ARBA" id="ARBA00023186"/>
    </source>
</evidence>
<keyword evidence="5" id="KW-1185">Reference proteome</keyword>
<dbReference type="Proteomes" id="UP000002294">
    <property type="component" value="Chromosome"/>
</dbReference>
<dbReference type="InterPro" id="IPR002639">
    <property type="entry name" value="UreF"/>
</dbReference>
<dbReference type="HAMAP" id="MF_01385">
    <property type="entry name" value="UreF"/>
    <property type="match status" value="1"/>
</dbReference>
<evidence type="ECO:0000313" key="5">
    <source>
        <dbReference type="Proteomes" id="UP000002294"/>
    </source>
</evidence>
<evidence type="ECO:0000313" key="4">
    <source>
        <dbReference type="EMBL" id="ACV28754.1"/>
    </source>
</evidence>
<dbReference type="Gene3D" id="1.10.4190.10">
    <property type="entry name" value="Urease accessory protein UreF"/>
    <property type="match status" value="1"/>
</dbReference>
<dbReference type="AlphaFoldDB" id="C7RGZ3"/>
<protein>
    <recommendedName>
        <fullName evidence="3">Urease accessory protein UreF</fullName>
    </recommendedName>
</protein>
<dbReference type="eggNOG" id="COG0830">
    <property type="taxonomic scope" value="Bacteria"/>
</dbReference>
<dbReference type="STRING" id="525919.Apre_0722"/>
<organism evidence="4 5">
    <name type="scientific">Anaerococcus prevotii (strain ATCC 9321 / DSM 20548 / JCM 6508 / NCTC 11806 / PC1)</name>
    <name type="common">Peptostreptococcus prevotii</name>
    <name type="synonym">Peptococcus prevotii</name>
    <dbReference type="NCBI Taxonomy" id="525919"/>
    <lineage>
        <taxon>Bacteria</taxon>
        <taxon>Bacillati</taxon>
        <taxon>Bacillota</taxon>
        <taxon>Tissierellia</taxon>
        <taxon>Tissierellales</taxon>
        <taxon>Peptoniphilaceae</taxon>
        <taxon>Anaerococcus</taxon>
    </lineage>
</organism>
<proteinExistence type="inferred from homology"/>
<gene>
    <name evidence="3" type="primary">ureF</name>
    <name evidence="4" type="ordered locus">Apre_0722</name>
</gene>
<dbReference type="HOGENOM" id="CLU_049215_4_2_9"/>
<dbReference type="KEGG" id="apr:Apre_0722"/>
<evidence type="ECO:0000256" key="1">
    <source>
        <dbReference type="ARBA" id="ARBA00022988"/>
    </source>
</evidence>
<dbReference type="GO" id="GO:0005737">
    <property type="term" value="C:cytoplasm"/>
    <property type="evidence" value="ECO:0007669"/>
    <property type="project" value="UniProtKB-SubCell"/>
</dbReference>
<dbReference type="InterPro" id="IPR038277">
    <property type="entry name" value="UreF_sf"/>
</dbReference>
<dbReference type="PANTHER" id="PTHR33620">
    <property type="entry name" value="UREASE ACCESSORY PROTEIN F"/>
    <property type="match status" value="1"/>
</dbReference>
<dbReference type="PANTHER" id="PTHR33620:SF1">
    <property type="entry name" value="UREASE ACCESSORY PROTEIN F"/>
    <property type="match status" value="1"/>
</dbReference>
<evidence type="ECO:0000256" key="3">
    <source>
        <dbReference type="HAMAP-Rule" id="MF_01385"/>
    </source>
</evidence>
<comment type="subcellular location">
    <subcellularLocation>
        <location evidence="3">Cytoplasm</location>
    </subcellularLocation>
</comment>
<comment type="similarity">
    <text evidence="3">Belongs to the UreF family.</text>
</comment>
<reference evidence="4 5" key="1">
    <citation type="journal article" date="2009" name="Stand. Genomic Sci.">
        <title>Complete genome sequence of Anaerococcus prevotii type strain (PC1).</title>
        <authorList>
            <person name="Labutti K."/>
            <person name="Pukall R."/>
            <person name="Steenblock K."/>
            <person name="Glavina Del Rio T."/>
            <person name="Tice H."/>
            <person name="Copeland A."/>
            <person name="Cheng J.F."/>
            <person name="Lucas S."/>
            <person name="Chen F."/>
            <person name="Nolan M."/>
            <person name="Bruce D."/>
            <person name="Goodwin L."/>
            <person name="Pitluck S."/>
            <person name="Ivanova N."/>
            <person name="Mavromatis K."/>
            <person name="Ovchinnikova G."/>
            <person name="Pati A."/>
            <person name="Chen A."/>
            <person name="Palaniappan K."/>
            <person name="Land M."/>
            <person name="Hauser L."/>
            <person name="Chang Y.J."/>
            <person name="Jeffries C.D."/>
            <person name="Chain P."/>
            <person name="Saunders E."/>
            <person name="Brettin T."/>
            <person name="Detter J.C."/>
            <person name="Han C."/>
            <person name="Goker M."/>
            <person name="Bristow J."/>
            <person name="Eisen J.A."/>
            <person name="Markowitz V."/>
            <person name="Hugenholtz P."/>
            <person name="Kyrpides N.C."/>
            <person name="Klenk H.P."/>
            <person name="Lapidus A."/>
        </authorList>
    </citation>
    <scope>NUCLEOTIDE SEQUENCE [LARGE SCALE GENOMIC DNA]</scope>
    <source>
        <strain evidence="5">ATCC 9321 / DSM 20548 / JCM 6508 / NCTC 11806 / PC1</strain>
    </source>
</reference>
<dbReference type="GO" id="GO:0016151">
    <property type="term" value="F:nickel cation binding"/>
    <property type="evidence" value="ECO:0007669"/>
    <property type="project" value="UniProtKB-UniRule"/>
</dbReference>